<evidence type="ECO:0000256" key="3">
    <source>
        <dbReference type="ARBA" id="ARBA00012027"/>
    </source>
</evidence>
<dbReference type="Gene3D" id="3.30.870.10">
    <property type="entry name" value="Endonuclease Chain A"/>
    <property type="match status" value="1"/>
</dbReference>
<dbReference type="EMBL" id="WFLN01000004">
    <property type="protein sequence ID" value="KAB8033807.1"/>
    <property type="molecule type" value="Genomic_DNA"/>
</dbReference>
<evidence type="ECO:0000256" key="6">
    <source>
        <dbReference type="ARBA" id="ARBA00023098"/>
    </source>
</evidence>
<proteinExistence type="inferred from homology"/>
<protein>
    <recommendedName>
        <fullName evidence="3">phospholipase D</fullName>
        <ecNumber evidence="3">3.1.4.4</ecNumber>
    </recommendedName>
</protein>
<dbReference type="GO" id="GO:0006793">
    <property type="term" value="P:phosphorus metabolic process"/>
    <property type="evidence" value="ECO:0007669"/>
    <property type="project" value="UniProtKB-ARBA"/>
</dbReference>
<organism evidence="8 9">
    <name type="scientific">Fluviispira multicolorata</name>
    <dbReference type="NCBI Taxonomy" id="2654512"/>
    <lineage>
        <taxon>Bacteria</taxon>
        <taxon>Pseudomonadati</taxon>
        <taxon>Bdellovibrionota</taxon>
        <taxon>Oligoflexia</taxon>
        <taxon>Silvanigrellales</taxon>
        <taxon>Silvanigrellaceae</taxon>
        <taxon>Fluviispira</taxon>
    </lineage>
</organism>
<dbReference type="GO" id="GO:0016891">
    <property type="term" value="F:RNA endonuclease activity producing 5'-phosphomonoesters, hydrolytic mechanism"/>
    <property type="evidence" value="ECO:0007669"/>
    <property type="project" value="TreeGrafter"/>
</dbReference>
<feature type="domain" description="PLD phosphodiesterase" evidence="7">
    <location>
        <begin position="96"/>
        <end position="123"/>
    </location>
</feature>
<comment type="catalytic activity">
    <reaction evidence="1">
        <text>a 1,2-diacyl-sn-glycero-3-phosphocholine + H2O = a 1,2-diacyl-sn-glycero-3-phosphate + choline + H(+)</text>
        <dbReference type="Rhea" id="RHEA:14445"/>
        <dbReference type="ChEBI" id="CHEBI:15354"/>
        <dbReference type="ChEBI" id="CHEBI:15377"/>
        <dbReference type="ChEBI" id="CHEBI:15378"/>
        <dbReference type="ChEBI" id="CHEBI:57643"/>
        <dbReference type="ChEBI" id="CHEBI:58608"/>
        <dbReference type="EC" id="3.1.4.4"/>
    </reaction>
</comment>
<dbReference type="InterPro" id="IPR025202">
    <property type="entry name" value="PLD-like_dom"/>
</dbReference>
<dbReference type="Proteomes" id="UP000442694">
    <property type="component" value="Unassembled WGS sequence"/>
</dbReference>
<evidence type="ECO:0000256" key="1">
    <source>
        <dbReference type="ARBA" id="ARBA00000798"/>
    </source>
</evidence>
<dbReference type="AlphaFoldDB" id="A0A833JI71"/>
<reference evidence="8 9" key="1">
    <citation type="submission" date="2019-10" db="EMBL/GenBank/DDBJ databases">
        <title>New genus of Silvanigrellaceae.</title>
        <authorList>
            <person name="Pitt A."/>
            <person name="Hahn M.W."/>
        </authorList>
    </citation>
    <scope>NUCLEOTIDE SEQUENCE [LARGE SCALE GENOMIC DNA]</scope>
    <source>
        <strain evidence="8 9">33A1-SZDP</strain>
    </source>
</reference>
<evidence type="ECO:0000313" key="9">
    <source>
        <dbReference type="Proteomes" id="UP000442694"/>
    </source>
</evidence>
<keyword evidence="5" id="KW-0442">Lipid degradation</keyword>
<dbReference type="PANTHER" id="PTHR43856:SF1">
    <property type="entry name" value="MITOCHONDRIAL CARDIOLIPIN HYDROLASE"/>
    <property type="match status" value="1"/>
</dbReference>
<dbReference type="SMART" id="SM00155">
    <property type="entry name" value="PLDc"/>
    <property type="match status" value="1"/>
</dbReference>
<name>A0A833JI71_9BACT</name>
<evidence type="ECO:0000256" key="4">
    <source>
        <dbReference type="ARBA" id="ARBA00022801"/>
    </source>
</evidence>
<evidence type="ECO:0000259" key="7">
    <source>
        <dbReference type="PROSITE" id="PS50035"/>
    </source>
</evidence>
<comment type="similarity">
    <text evidence="2">Belongs to the phospholipase D family.</text>
</comment>
<dbReference type="PANTHER" id="PTHR43856">
    <property type="entry name" value="CARDIOLIPIN HYDROLASE"/>
    <property type="match status" value="1"/>
</dbReference>
<dbReference type="Pfam" id="PF13091">
    <property type="entry name" value="PLDc_2"/>
    <property type="match status" value="1"/>
</dbReference>
<gene>
    <name evidence="8" type="ORF">GCL57_00630</name>
</gene>
<sequence>MNPLNASSFKDAPYKVCFTPGSDCAQEIVNEIDLAKKSIFVQAYSFTSAPIAKAIVNAKKRGVEVNVILDKGQFSQKYSSAKFLQNQGIPLWKDSKPAIAHNKIIIIDTKTVITGSFNFTKAAQERNAENVLIISDATLANKYKENWDKRQSASIKELPQSEDIN</sequence>
<dbReference type="CDD" id="cd09170">
    <property type="entry name" value="PLDc_Nuc"/>
    <property type="match status" value="1"/>
</dbReference>
<dbReference type="GO" id="GO:0016042">
    <property type="term" value="P:lipid catabolic process"/>
    <property type="evidence" value="ECO:0007669"/>
    <property type="project" value="UniProtKB-KW"/>
</dbReference>
<dbReference type="InterPro" id="IPR001736">
    <property type="entry name" value="PLipase_D/transphosphatidylase"/>
</dbReference>
<dbReference type="InterPro" id="IPR051406">
    <property type="entry name" value="PLD_domain"/>
</dbReference>
<dbReference type="EC" id="3.1.4.4" evidence="3"/>
<keyword evidence="9" id="KW-1185">Reference proteome</keyword>
<evidence type="ECO:0000313" key="8">
    <source>
        <dbReference type="EMBL" id="KAB8033807.1"/>
    </source>
</evidence>
<dbReference type="PROSITE" id="PS50035">
    <property type="entry name" value="PLD"/>
    <property type="match status" value="1"/>
</dbReference>
<evidence type="ECO:0000256" key="2">
    <source>
        <dbReference type="ARBA" id="ARBA00008664"/>
    </source>
</evidence>
<accession>A0A833JI71</accession>
<keyword evidence="6" id="KW-0443">Lipid metabolism</keyword>
<keyword evidence="4" id="KW-0378">Hydrolase</keyword>
<dbReference type="GO" id="GO:0004630">
    <property type="term" value="F:phospholipase D activity"/>
    <property type="evidence" value="ECO:0007669"/>
    <property type="project" value="UniProtKB-EC"/>
</dbReference>
<evidence type="ECO:0000256" key="5">
    <source>
        <dbReference type="ARBA" id="ARBA00022963"/>
    </source>
</evidence>
<dbReference type="SUPFAM" id="SSF56024">
    <property type="entry name" value="Phospholipase D/nuclease"/>
    <property type="match status" value="1"/>
</dbReference>
<comment type="caution">
    <text evidence="8">The sequence shown here is derived from an EMBL/GenBank/DDBJ whole genome shotgun (WGS) entry which is preliminary data.</text>
</comment>